<evidence type="ECO:0000256" key="5">
    <source>
        <dbReference type="ARBA" id="ARBA00023016"/>
    </source>
</evidence>
<protein>
    <submittedName>
        <fullName evidence="14">Heat stress transcription factor A-3</fullName>
    </submittedName>
</protein>
<dbReference type="InterPro" id="IPR036388">
    <property type="entry name" value="WH-like_DNA-bd_sf"/>
</dbReference>
<dbReference type="PROSITE" id="PS00434">
    <property type="entry name" value="HSF_DOMAIN"/>
    <property type="match status" value="1"/>
</dbReference>
<dbReference type="InParanoid" id="A0A6I9QQ63"/>
<dbReference type="GO" id="GO:0005634">
    <property type="term" value="C:nucleus"/>
    <property type="evidence" value="ECO:0007669"/>
    <property type="project" value="UniProtKB-SubCell"/>
</dbReference>
<dbReference type="GeneID" id="105038205"/>
<dbReference type="Pfam" id="PF00447">
    <property type="entry name" value="HSF_DNA-bind"/>
    <property type="match status" value="1"/>
</dbReference>
<dbReference type="PRINTS" id="PR00056">
    <property type="entry name" value="HSFDOMAIN"/>
</dbReference>
<keyword evidence="6" id="KW-0238">DNA-binding</keyword>
<evidence type="ECO:0000256" key="11">
    <source>
        <dbReference type="SAM" id="MobiDB-lite"/>
    </source>
</evidence>
<comment type="similarity">
    <text evidence="9">Belongs to the HSF family.</text>
</comment>
<keyword evidence="10" id="KW-0175">Coiled coil</keyword>
<feature type="region of interest" description="Disordered" evidence="11">
    <location>
        <begin position="1"/>
        <end position="124"/>
    </location>
</feature>
<evidence type="ECO:0000313" key="13">
    <source>
        <dbReference type="Proteomes" id="UP000504607"/>
    </source>
</evidence>
<evidence type="ECO:0000256" key="7">
    <source>
        <dbReference type="ARBA" id="ARBA00023163"/>
    </source>
</evidence>
<dbReference type="FunFam" id="1.10.10.10:FF:000057">
    <property type="entry name" value="Heat shock transcription factor 1"/>
    <property type="match status" value="1"/>
</dbReference>
<evidence type="ECO:0000256" key="9">
    <source>
        <dbReference type="RuleBase" id="RU004020"/>
    </source>
</evidence>
<evidence type="ECO:0000256" key="1">
    <source>
        <dbReference type="ARBA" id="ARBA00004123"/>
    </source>
</evidence>
<feature type="coiled-coil region" evidence="10">
    <location>
        <begin position="250"/>
        <end position="277"/>
    </location>
</feature>
<keyword evidence="3" id="KW-0597">Phosphoprotein</keyword>
<dbReference type="GO" id="GO:0000978">
    <property type="term" value="F:RNA polymerase II cis-regulatory region sequence-specific DNA binding"/>
    <property type="evidence" value="ECO:0007669"/>
    <property type="project" value="TreeGrafter"/>
</dbReference>
<dbReference type="SUPFAM" id="SSF46785">
    <property type="entry name" value="Winged helix' DNA-binding domain"/>
    <property type="match status" value="1"/>
</dbReference>
<name>A0A6I9QQ63_ELAGV</name>
<dbReference type="GO" id="GO:0006357">
    <property type="term" value="P:regulation of transcription by RNA polymerase II"/>
    <property type="evidence" value="ECO:0007669"/>
    <property type="project" value="TreeGrafter"/>
</dbReference>
<evidence type="ECO:0000259" key="12">
    <source>
        <dbReference type="PROSITE" id="PS00434"/>
    </source>
</evidence>
<dbReference type="OrthoDB" id="60033at2759"/>
<dbReference type="KEGG" id="egu:105038205"/>
<comment type="subcellular location">
    <subcellularLocation>
        <location evidence="1">Nucleus</location>
    </subcellularLocation>
</comment>
<evidence type="ECO:0000256" key="10">
    <source>
        <dbReference type="SAM" id="Coils"/>
    </source>
</evidence>
<dbReference type="GO" id="GO:0003700">
    <property type="term" value="F:DNA-binding transcription factor activity"/>
    <property type="evidence" value="ECO:0007669"/>
    <property type="project" value="InterPro"/>
</dbReference>
<dbReference type="GO" id="GO:0034605">
    <property type="term" value="P:cellular response to heat"/>
    <property type="evidence" value="ECO:0007669"/>
    <property type="project" value="TreeGrafter"/>
</dbReference>
<evidence type="ECO:0000256" key="2">
    <source>
        <dbReference type="ARBA" id="ARBA00011233"/>
    </source>
</evidence>
<gene>
    <name evidence="14" type="primary">LOC105038205</name>
</gene>
<dbReference type="InterPro" id="IPR000232">
    <property type="entry name" value="HSF_DNA-bd"/>
</dbReference>
<keyword evidence="7" id="KW-0804">Transcription</keyword>
<feature type="compositionally biased region" description="Low complexity" evidence="11">
    <location>
        <begin position="16"/>
        <end position="32"/>
    </location>
</feature>
<keyword evidence="5" id="KW-0346">Stress response</keyword>
<dbReference type="FunCoup" id="A0A6I9QQ63">
    <property type="interactions" value="17"/>
</dbReference>
<evidence type="ECO:0000256" key="6">
    <source>
        <dbReference type="ARBA" id="ARBA00023125"/>
    </source>
</evidence>
<organism evidence="13 14">
    <name type="scientific">Elaeis guineensis var. tenera</name>
    <name type="common">Oil palm</name>
    <dbReference type="NCBI Taxonomy" id="51953"/>
    <lineage>
        <taxon>Eukaryota</taxon>
        <taxon>Viridiplantae</taxon>
        <taxon>Streptophyta</taxon>
        <taxon>Embryophyta</taxon>
        <taxon>Tracheophyta</taxon>
        <taxon>Spermatophyta</taxon>
        <taxon>Magnoliopsida</taxon>
        <taxon>Liliopsida</taxon>
        <taxon>Arecaceae</taxon>
        <taxon>Arecoideae</taxon>
        <taxon>Cocoseae</taxon>
        <taxon>Elaeidinae</taxon>
        <taxon>Elaeis</taxon>
    </lineage>
</organism>
<dbReference type="PANTHER" id="PTHR10015:SF337">
    <property type="entry name" value="HEAT STRESS TRANSCRIPTION FACTOR A-3"/>
    <property type="match status" value="1"/>
</dbReference>
<sequence length="583" mass="64180">MEPGDQPLRPLTPIQSSPFSSSSPSPISPSSSALMETAMNRHSGEGSSFTFSSSSSSSSPFMGFGARSASKLHPSPPLEPVIEPFGEIPDFSSQPPPRRTGEKLPPCSTGSSSSSGDGAGGESVQIPRPLEALQSAPIPPFLSKTYELVDDPSLDLLISWGSTGKSFVVWDPVEFARAVLPRNFKHNNFSSFVRQLNTYGFRKIDADRWEFANEDFVRGNKPLLRNINRRTSSQVQQVGTQVCSSAKMGKPELESELHTLREEKSTLMQEVIRLQQEHLMTTQQMDALNQQMESVVQRQKQMVSFLAKVLQNPVFLAHLKLLKEQREIASTRVRRKFLKQQSPNHSDLDKSIEHQTGKKRLEFTGSTSALQGVENSVSKLLPDNLLQDMVEKLGLDTNRRELLRGSDETGLEVLDPLLLDADSAAIQGELPESSQTNMGFSGTECSASFPEDITPERMFSDAVVLATEGAGPDPSTVSFKGKNVMEKTEVTFGGSDYVVSFPEDTFQEKMFSDAIVSSNKTVSEQEEIWNIGLEAGECSLSYCHNVWDSLAHDAPNIDVADGTGALWDIDLQTLEEDLEYDKC</sequence>
<evidence type="ECO:0000256" key="8">
    <source>
        <dbReference type="ARBA" id="ARBA00023242"/>
    </source>
</evidence>
<dbReference type="Gene3D" id="1.10.10.10">
    <property type="entry name" value="Winged helix-like DNA-binding domain superfamily/Winged helix DNA-binding domain"/>
    <property type="match status" value="1"/>
</dbReference>
<dbReference type="Proteomes" id="UP000504607">
    <property type="component" value="Chromosome 2"/>
</dbReference>
<keyword evidence="4" id="KW-0805">Transcription regulation</keyword>
<dbReference type="SMART" id="SM00415">
    <property type="entry name" value="HSF"/>
    <property type="match status" value="1"/>
</dbReference>
<evidence type="ECO:0000256" key="3">
    <source>
        <dbReference type="ARBA" id="ARBA00022553"/>
    </source>
</evidence>
<dbReference type="AlphaFoldDB" id="A0A6I9QQ63"/>
<feature type="compositionally biased region" description="Low complexity" evidence="11">
    <location>
        <begin position="45"/>
        <end position="65"/>
    </location>
</feature>
<accession>A0A6I9QQ63</accession>
<keyword evidence="13" id="KW-1185">Reference proteome</keyword>
<dbReference type="PANTHER" id="PTHR10015">
    <property type="entry name" value="HEAT SHOCK TRANSCRIPTION FACTOR"/>
    <property type="match status" value="1"/>
</dbReference>
<proteinExistence type="inferred from homology"/>
<keyword evidence="8" id="KW-0539">Nucleus</keyword>
<dbReference type="RefSeq" id="XP_010912232.1">
    <property type="nucleotide sequence ID" value="XM_010913930.3"/>
</dbReference>
<dbReference type="InterPro" id="IPR036390">
    <property type="entry name" value="WH_DNA-bd_sf"/>
</dbReference>
<evidence type="ECO:0000313" key="14">
    <source>
        <dbReference type="RefSeq" id="XP_010912232.1"/>
    </source>
</evidence>
<evidence type="ECO:0000256" key="4">
    <source>
        <dbReference type="ARBA" id="ARBA00023015"/>
    </source>
</evidence>
<reference evidence="14" key="1">
    <citation type="submission" date="2025-08" db="UniProtKB">
        <authorList>
            <consortium name="RefSeq"/>
        </authorList>
    </citation>
    <scope>IDENTIFICATION</scope>
</reference>
<feature type="domain" description="HSF-type DNA-binding" evidence="12">
    <location>
        <begin position="180"/>
        <end position="204"/>
    </location>
</feature>
<comment type="subunit">
    <text evidence="2">Homotrimer.</text>
</comment>